<dbReference type="PANTHER" id="PTHR11993">
    <property type="entry name" value="NADH-UBIQUINONE OXIDOREDUCTASE 49 KDA SUBUNIT"/>
    <property type="match status" value="1"/>
</dbReference>
<dbReference type="SUPFAM" id="SSF56762">
    <property type="entry name" value="HydB/Nqo4-like"/>
    <property type="match status" value="1"/>
</dbReference>
<dbReference type="EC" id="1.6.5.3" evidence="8"/>
<dbReference type="InterPro" id="IPR001135">
    <property type="entry name" value="NADH_Q_OxRdtase_suD"/>
</dbReference>
<keyword evidence="6" id="KW-0812">Transmembrane</keyword>
<dbReference type="EMBL" id="KF900407">
    <property type="protein sequence ID" value="AIE93909.1"/>
    <property type="molecule type" value="Genomic_DNA"/>
</dbReference>
<dbReference type="InterPro" id="IPR029014">
    <property type="entry name" value="NiFe-Hase_large"/>
</dbReference>
<dbReference type="InterPro" id="IPR014029">
    <property type="entry name" value="NADH_UbQ_OxRdtase_49kDa_CS"/>
</dbReference>
<evidence type="ECO:0000256" key="3">
    <source>
        <dbReference type="ARBA" id="ARBA00022967"/>
    </source>
</evidence>
<comment type="similarity">
    <text evidence="1 5">Belongs to the complex I 49 kDa subunit family.</text>
</comment>
<keyword evidence="3 5" id="KW-1278">Translocase</keyword>
<keyword evidence="4 5" id="KW-0520">NAD</keyword>
<evidence type="ECO:0000256" key="6">
    <source>
        <dbReference type="SAM" id="Phobius"/>
    </source>
</evidence>
<dbReference type="AlphaFoldDB" id="A0A075FRJ8"/>
<keyword evidence="8" id="KW-0560">Oxidoreductase</keyword>
<dbReference type="Pfam" id="PF00346">
    <property type="entry name" value="Complex1_49kDa"/>
    <property type="match status" value="2"/>
</dbReference>
<dbReference type="PANTHER" id="PTHR11993:SF10">
    <property type="entry name" value="NADH DEHYDROGENASE [UBIQUINONE] IRON-SULFUR PROTEIN 2, MITOCHONDRIAL"/>
    <property type="match status" value="1"/>
</dbReference>
<gene>
    <name evidence="8" type="primary">nuoD</name>
</gene>
<protein>
    <submittedName>
        <fullName evidence="8">NADH dehydrogenase (NuoD)</fullName>
        <ecNumber evidence="8">1.6.5.3</ecNumber>
    </submittedName>
</protein>
<feature type="domain" description="NADH-quinone oxidoreductase subunit D" evidence="7">
    <location>
        <begin position="301"/>
        <end position="373"/>
    </location>
</feature>
<evidence type="ECO:0000256" key="5">
    <source>
        <dbReference type="RuleBase" id="RU003685"/>
    </source>
</evidence>
<dbReference type="InterPro" id="IPR022885">
    <property type="entry name" value="NDH1_su_D/H"/>
</dbReference>
<evidence type="ECO:0000313" key="8">
    <source>
        <dbReference type="EMBL" id="AIE93909.1"/>
    </source>
</evidence>
<evidence type="ECO:0000256" key="4">
    <source>
        <dbReference type="ARBA" id="ARBA00023027"/>
    </source>
</evidence>
<keyword evidence="6" id="KW-0472">Membrane</keyword>
<dbReference type="GO" id="GO:0051287">
    <property type="term" value="F:NAD binding"/>
    <property type="evidence" value="ECO:0007669"/>
    <property type="project" value="InterPro"/>
</dbReference>
<evidence type="ECO:0000256" key="2">
    <source>
        <dbReference type="ARBA" id="ARBA00022448"/>
    </source>
</evidence>
<keyword evidence="2 5" id="KW-0813">Transport</keyword>
<sequence>MQNSAMNIEDKGGDQLVLHVGPQHPGSGHFRIIVTVDGDYIVGAKPDPGYVHRGAEKMAEYRDYIQNIPHLERPVIIDATGVTLPYVLTAEKIIDVEAPERANYIRMIMAELNRVISHLYWLGIYGIFLGHSTMFMWPMGDRELFIDLAESIGGTRVTFSYVVPGGVRNDMPTNFKERALKTFDYFEKRIEEYKKIFFNNPLMSARTEGIGTMDKKDAIRLGITGSNLRACGIDSDTRKDEPYCLYDNVDFEIPTRKEGDSYARCIVRLEELQQSMNIIKQVLDLIEPGPIKQVIGGVMRGEPGEAFVRTEAARGTMFYHIVSDGEKNPYRVKISVPSFRNLIGMTHLLVGSRLADMPAIYWSLDYWPVEADR</sequence>
<feature type="transmembrane region" description="Helical" evidence="6">
    <location>
        <begin position="119"/>
        <end position="137"/>
    </location>
</feature>
<feature type="domain" description="NADH-quinone oxidoreductase subunit D" evidence="7">
    <location>
        <begin position="129"/>
        <end position="293"/>
    </location>
</feature>
<dbReference type="Gene3D" id="1.10.645.10">
    <property type="entry name" value="Cytochrome-c3 Hydrogenase, chain B"/>
    <property type="match status" value="1"/>
</dbReference>
<proteinExistence type="inferred from homology"/>
<evidence type="ECO:0000259" key="7">
    <source>
        <dbReference type="Pfam" id="PF00346"/>
    </source>
</evidence>
<evidence type="ECO:0000256" key="1">
    <source>
        <dbReference type="ARBA" id="ARBA00005769"/>
    </source>
</evidence>
<keyword evidence="6" id="KW-1133">Transmembrane helix</keyword>
<dbReference type="GO" id="GO:0048038">
    <property type="term" value="F:quinone binding"/>
    <property type="evidence" value="ECO:0007669"/>
    <property type="project" value="InterPro"/>
</dbReference>
<dbReference type="PROSITE" id="PS00535">
    <property type="entry name" value="COMPLEX1_49K"/>
    <property type="match status" value="1"/>
</dbReference>
<accession>A0A075FRJ8</accession>
<name>A0A075FRJ8_9ARCH</name>
<organism evidence="8">
    <name type="scientific">uncultured marine thaumarchaeote AD1000_41_C07</name>
    <dbReference type="NCBI Taxonomy" id="1455916"/>
    <lineage>
        <taxon>Archaea</taxon>
        <taxon>Nitrososphaerota</taxon>
        <taxon>environmental samples</taxon>
    </lineage>
</organism>
<dbReference type="GO" id="GO:0016651">
    <property type="term" value="F:oxidoreductase activity, acting on NAD(P)H"/>
    <property type="evidence" value="ECO:0007669"/>
    <property type="project" value="InterPro"/>
</dbReference>
<reference evidence="8" key="1">
    <citation type="journal article" date="2014" name="Genome Biol. Evol.">
        <title>Pangenome evidence for extensive interdomain horizontal transfer affecting lineage core and shell genes in uncultured planktonic thaumarchaeota and euryarchaeota.</title>
        <authorList>
            <person name="Deschamps P."/>
            <person name="Zivanovic Y."/>
            <person name="Moreira D."/>
            <person name="Rodriguez-Valera F."/>
            <person name="Lopez-Garcia P."/>
        </authorList>
    </citation>
    <scope>NUCLEOTIDE SEQUENCE</scope>
</reference>